<feature type="region of interest" description="Disordered" evidence="1">
    <location>
        <begin position="171"/>
        <end position="198"/>
    </location>
</feature>
<name>A0A5B0N4X3_PUCGR</name>
<evidence type="ECO:0000313" key="3">
    <source>
        <dbReference type="Proteomes" id="UP000324748"/>
    </source>
</evidence>
<dbReference type="AlphaFoldDB" id="A0A5B0N4X3"/>
<feature type="compositionally biased region" description="Basic and acidic residues" evidence="1">
    <location>
        <begin position="187"/>
        <end position="198"/>
    </location>
</feature>
<dbReference type="PANTHER" id="PTHR48193:SF2">
    <property type="entry name" value="ZINC METALLOPROTEASE ZMPB"/>
    <property type="match status" value="1"/>
</dbReference>
<feature type="compositionally biased region" description="Basic and acidic residues" evidence="1">
    <location>
        <begin position="603"/>
        <end position="615"/>
    </location>
</feature>
<accession>A0A5B0N4X3</accession>
<sequence>MKVFLTAQVPYGSSPPRSPALNVPISSPTTSIPAHLPSLNQGLPPPVSTPNIPNLRSAQASRALLPRTISGGTAGANSLGLPNLTTVTLAEMKAMRTIWYRTRDSLRSGLEDLVTLGLISKSPQLSNKQHQNLALVTAFCSRLDRIIEVSEVDGISDATVELIDITGVDEDETSSSIPIGSGPAGNKKADIEKSVKSPERVGNQLLQSNQNSLVHDSHFGDHELNINNPELDHSSYTSAAQDSRLTTSNTVPREVVQPTTNRPEEPKCKDKSRKQTPRPKVTPIPSAKRTRKGFKDMSQEEQKAHQQRAELRKKEREASTYIQVPQIGNFMQQVWSPSRCEDMQELHEKMKTASRNPKWDLGPQLMNLVHDMVEWFTPDTHSRSFYECPDLFSPSVNSIAAFKVIYNPDAFKAALSSCPRLLQVDAVDPFFQHNVVQLDLIEKAYKSKDPIKATSWKTLYSMMIRTGHEPGYTKDKLLGTAISKLYTLSVSSLEHLHHYLKPASLAPGNHSNKSQDSLHLAGHFIIGKIRALKADMMASGDTGSEKKSNGLMILQKRIWDTLLCCLMMQQSKFGSDPKDPGGSNGGSDGSIEESLRKSGGRNLFKDGDVENTKSQEDMKEWGKLRLAAFGSMAIFFLYGTAGWWHCLTDSHNFNQKDVWALVQLAHAKNEWLYPKGHNKERPAEDTPWYTTDSFVRWLLIQGGMHIRDADKVDWEYAPRFWAKQVTEINISRFALQDILSEVCRRDTKSLNYKGQVSPSVKFDKGTQAIVTKLQQQIRTELKNTLDSHHASIRAHEEALEDDMQSHASHADPQDETSSVDIPLVKLPKRPAPSTDLNPGGQQTSKRSRNHDTTNFSSSPLSSPLPL</sequence>
<dbReference type="InterPro" id="IPR053094">
    <property type="entry name" value="Zinc_metalloprotease_ZmpB"/>
</dbReference>
<dbReference type="PANTHER" id="PTHR48193">
    <property type="entry name" value="ZINC METALLOPROTEASE ZMPB-RELATED"/>
    <property type="match status" value="1"/>
</dbReference>
<feature type="region of interest" description="Disordered" evidence="1">
    <location>
        <begin position="215"/>
        <end position="316"/>
    </location>
</feature>
<dbReference type="Proteomes" id="UP000324748">
    <property type="component" value="Unassembled WGS sequence"/>
</dbReference>
<evidence type="ECO:0000313" key="2">
    <source>
        <dbReference type="EMBL" id="KAA1083160.1"/>
    </source>
</evidence>
<feature type="compositionally biased region" description="Basic and acidic residues" evidence="1">
    <location>
        <begin position="293"/>
        <end position="316"/>
    </location>
</feature>
<feature type="compositionally biased region" description="Low complexity" evidence="1">
    <location>
        <begin position="856"/>
        <end position="866"/>
    </location>
</feature>
<dbReference type="OrthoDB" id="2507470at2759"/>
<protein>
    <submittedName>
        <fullName evidence="2">Golgi to ER traffic-protein</fullName>
    </submittedName>
</protein>
<comment type="caution">
    <text evidence="2">The sequence shown here is derived from an EMBL/GenBank/DDBJ whole genome shotgun (WGS) entry which is preliminary data.</text>
</comment>
<feature type="compositionally biased region" description="Polar residues" evidence="1">
    <location>
        <begin position="834"/>
        <end position="844"/>
    </location>
</feature>
<evidence type="ECO:0000256" key="1">
    <source>
        <dbReference type="SAM" id="MobiDB-lite"/>
    </source>
</evidence>
<proteinExistence type="predicted"/>
<organism evidence="2 3">
    <name type="scientific">Puccinia graminis f. sp. tritici</name>
    <dbReference type="NCBI Taxonomy" id="56615"/>
    <lineage>
        <taxon>Eukaryota</taxon>
        <taxon>Fungi</taxon>
        <taxon>Dikarya</taxon>
        <taxon>Basidiomycota</taxon>
        <taxon>Pucciniomycotina</taxon>
        <taxon>Pucciniomycetes</taxon>
        <taxon>Pucciniales</taxon>
        <taxon>Pucciniaceae</taxon>
        <taxon>Puccinia</taxon>
    </lineage>
</organism>
<reference evidence="2 3" key="1">
    <citation type="submission" date="2019-05" db="EMBL/GenBank/DDBJ databases">
        <title>Emergence of the Ug99 lineage of the wheat stem rust pathogen through somatic hybridization.</title>
        <authorList>
            <person name="Li F."/>
            <person name="Upadhyaya N.M."/>
            <person name="Sperschneider J."/>
            <person name="Matny O."/>
            <person name="Nguyen-Phuc H."/>
            <person name="Mago R."/>
            <person name="Raley C."/>
            <person name="Miller M.E."/>
            <person name="Silverstein K.A.T."/>
            <person name="Henningsen E."/>
            <person name="Hirsch C.D."/>
            <person name="Visser B."/>
            <person name="Pretorius Z.A."/>
            <person name="Steffenson B.J."/>
            <person name="Schwessinger B."/>
            <person name="Dodds P.N."/>
            <person name="Figueroa M."/>
        </authorList>
    </citation>
    <scope>NUCLEOTIDE SEQUENCE [LARGE SCALE GENOMIC DNA]</scope>
    <source>
        <strain evidence="2">21-0</strain>
    </source>
</reference>
<feature type="region of interest" description="Disordered" evidence="1">
    <location>
        <begin position="573"/>
        <end position="615"/>
    </location>
</feature>
<feature type="compositionally biased region" description="Polar residues" evidence="1">
    <location>
        <begin position="234"/>
        <end position="261"/>
    </location>
</feature>
<feature type="region of interest" description="Disordered" evidence="1">
    <location>
        <begin position="797"/>
        <end position="866"/>
    </location>
</feature>
<dbReference type="EMBL" id="VSWC01000119">
    <property type="protein sequence ID" value="KAA1083160.1"/>
    <property type="molecule type" value="Genomic_DNA"/>
</dbReference>
<keyword evidence="3" id="KW-1185">Reference proteome</keyword>
<feature type="compositionally biased region" description="Basic and acidic residues" evidence="1">
    <location>
        <begin position="215"/>
        <end position="224"/>
    </location>
</feature>
<gene>
    <name evidence="2" type="primary">GET3_85</name>
    <name evidence="2" type="ORF">PGT21_026715</name>
</gene>